<sequence>MDHLTWLGWWRDGGRAALEAQLLAHWDPLDVRDDPARHAEYARTAMRLAGRLRNGAGAGHLADVLAAANRELGVRVNERQLWAVATEIEGWYRREGP</sequence>
<dbReference type="RefSeq" id="WP_270024903.1">
    <property type="nucleotide sequence ID" value="NZ_JAPDDP010000014.1"/>
</dbReference>
<accession>A0A9X3S7Q2</accession>
<evidence type="ECO:0000313" key="1">
    <source>
        <dbReference type="EMBL" id="MDA0180588.1"/>
    </source>
</evidence>
<protein>
    <submittedName>
        <fullName evidence="1">Uncharacterized protein</fullName>
    </submittedName>
</protein>
<evidence type="ECO:0000313" key="2">
    <source>
        <dbReference type="Proteomes" id="UP001147653"/>
    </source>
</evidence>
<gene>
    <name evidence="1" type="ORF">OJ997_09815</name>
</gene>
<dbReference type="AlphaFoldDB" id="A0A9X3S7Q2"/>
<comment type="caution">
    <text evidence="1">The sequence shown here is derived from an EMBL/GenBank/DDBJ whole genome shotgun (WGS) entry which is preliminary data.</text>
</comment>
<reference evidence="1" key="1">
    <citation type="submission" date="2022-10" db="EMBL/GenBank/DDBJ databases">
        <title>The WGS of Solirubrobacter phytolaccae KCTC 29190.</title>
        <authorList>
            <person name="Jiang Z."/>
        </authorList>
    </citation>
    <scope>NUCLEOTIDE SEQUENCE</scope>
    <source>
        <strain evidence="1">KCTC 29190</strain>
    </source>
</reference>
<name>A0A9X3S7Q2_9ACTN</name>
<dbReference type="EMBL" id="JAPDDP010000014">
    <property type="protein sequence ID" value="MDA0180588.1"/>
    <property type="molecule type" value="Genomic_DNA"/>
</dbReference>
<dbReference type="Proteomes" id="UP001147653">
    <property type="component" value="Unassembled WGS sequence"/>
</dbReference>
<proteinExistence type="predicted"/>
<keyword evidence="2" id="KW-1185">Reference proteome</keyword>
<organism evidence="1 2">
    <name type="scientific">Solirubrobacter phytolaccae</name>
    <dbReference type="NCBI Taxonomy" id="1404360"/>
    <lineage>
        <taxon>Bacteria</taxon>
        <taxon>Bacillati</taxon>
        <taxon>Actinomycetota</taxon>
        <taxon>Thermoleophilia</taxon>
        <taxon>Solirubrobacterales</taxon>
        <taxon>Solirubrobacteraceae</taxon>
        <taxon>Solirubrobacter</taxon>
    </lineage>
</organism>